<organism evidence="3">
    <name type="scientific">Dunaliella tertiolecta</name>
    <name type="common">Green alga</name>
    <dbReference type="NCBI Taxonomy" id="3047"/>
    <lineage>
        <taxon>Eukaryota</taxon>
        <taxon>Viridiplantae</taxon>
        <taxon>Chlorophyta</taxon>
        <taxon>core chlorophytes</taxon>
        <taxon>Chlorophyceae</taxon>
        <taxon>CS clade</taxon>
        <taxon>Chlamydomonadales</taxon>
        <taxon>Dunaliellaceae</taxon>
        <taxon>Dunaliella</taxon>
    </lineage>
</organism>
<protein>
    <submittedName>
        <fullName evidence="3">Uncharacterized protein</fullName>
    </submittedName>
</protein>
<reference evidence="3" key="1">
    <citation type="submission" date="2021-01" db="EMBL/GenBank/DDBJ databases">
        <authorList>
            <person name="Corre E."/>
            <person name="Pelletier E."/>
            <person name="Niang G."/>
            <person name="Scheremetjew M."/>
            <person name="Finn R."/>
            <person name="Kale V."/>
            <person name="Holt S."/>
            <person name="Cochrane G."/>
            <person name="Meng A."/>
            <person name="Brown T."/>
            <person name="Cohen L."/>
        </authorList>
    </citation>
    <scope>NUCLEOTIDE SEQUENCE</scope>
    <source>
        <strain evidence="3">CCMP1320</strain>
    </source>
</reference>
<keyword evidence="1" id="KW-0175">Coiled coil</keyword>
<evidence type="ECO:0000256" key="2">
    <source>
        <dbReference type="SAM" id="MobiDB-lite"/>
    </source>
</evidence>
<proteinExistence type="predicted"/>
<name>A0A7S3QLI1_DUNTE</name>
<feature type="region of interest" description="Disordered" evidence="2">
    <location>
        <begin position="1"/>
        <end position="60"/>
    </location>
</feature>
<sequence>MSEGQRDVQPVSSCGRLVDPGSRGEHGQASEPEENNTSWDEDSSPGGFEEASQPHETAPKGREVIFTPETLHSGGYHAQSLSSSAEIPVKAFVLGRPTPRGWNEPYTSEKNWVNVERRRVKKQDYVTKTNQLVSVKEWNCLKGKAGVAPKWNNLLNALQNWCVSSIAWDSIDGCFVVTLEPSSRTPRKGEKLEKQKGKRSVEGNPAEASARKAQRGEPLHFPTAPGDTGDNAGEAEDVERSGHGGEPQYQAEGVGLNNAPAQNTTAILHEGGSSPRGDSNLPHAGGSREKGSGLPEGGSSQGEEGGSLPQVRCNLLERDTREDMRMGFEKKEEELMDKIIRSWETWKSLVVQKEEADKKVQKLKEEASKIESAVSHLQSITRVEEHKKALHEDLTKLLHAELPEAQVRAQHLFFEVRIAEREKEHARKGLYELDQH</sequence>
<feature type="compositionally biased region" description="Gly residues" evidence="2">
    <location>
        <begin position="294"/>
        <end position="305"/>
    </location>
</feature>
<feature type="compositionally biased region" description="Basic and acidic residues" evidence="2">
    <location>
        <begin position="187"/>
        <end position="201"/>
    </location>
</feature>
<feature type="coiled-coil region" evidence="1">
    <location>
        <begin position="346"/>
        <end position="380"/>
    </location>
</feature>
<accession>A0A7S3QLI1</accession>
<gene>
    <name evidence="3" type="ORF">DTER00134_LOCUS1614</name>
</gene>
<dbReference type="AlphaFoldDB" id="A0A7S3QLI1"/>
<evidence type="ECO:0000313" key="3">
    <source>
        <dbReference type="EMBL" id="CAE0486575.1"/>
    </source>
</evidence>
<dbReference type="EMBL" id="HBIP01003595">
    <property type="protein sequence ID" value="CAE0486575.1"/>
    <property type="molecule type" value="Transcribed_RNA"/>
</dbReference>
<feature type="compositionally biased region" description="Acidic residues" evidence="2">
    <location>
        <begin position="31"/>
        <end position="43"/>
    </location>
</feature>
<evidence type="ECO:0000256" key="1">
    <source>
        <dbReference type="SAM" id="Coils"/>
    </source>
</evidence>
<feature type="region of interest" description="Disordered" evidence="2">
    <location>
        <begin position="182"/>
        <end position="311"/>
    </location>
</feature>